<dbReference type="PANTHER" id="PTHR37984:SF15">
    <property type="entry name" value="INTEGRASE CATALYTIC DOMAIN-CONTAINING PROTEIN"/>
    <property type="match status" value="1"/>
</dbReference>
<evidence type="ECO:0000313" key="3">
    <source>
        <dbReference type="EMBL" id="CAH4034173.1"/>
    </source>
</evidence>
<dbReference type="Proteomes" id="UP001152562">
    <property type="component" value="Unassembled WGS sequence"/>
</dbReference>
<dbReference type="EC" id="2.7.7.49" evidence="1"/>
<dbReference type="GO" id="GO:0015074">
    <property type="term" value="P:DNA integration"/>
    <property type="evidence" value="ECO:0007669"/>
    <property type="project" value="InterPro"/>
</dbReference>
<dbReference type="InterPro" id="IPR036397">
    <property type="entry name" value="RNaseH_sf"/>
</dbReference>
<dbReference type="GO" id="GO:0003676">
    <property type="term" value="F:nucleic acid binding"/>
    <property type="evidence" value="ECO:0007669"/>
    <property type="project" value="InterPro"/>
</dbReference>
<dbReference type="SUPFAM" id="SSF53098">
    <property type="entry name" value="Ribonuclease H-like"/>
    <property type="match status" value="1"/>
</dbReference>
<proteinExistence type="predicted"/>
<dbReference type="InterPro" id="IPR012337">
    <property type="entry name" value="RNaseH-like_sf"/>
</dbReference>
<reference evidence="3" key="1">
    <citation type="submission" date="2022-05" db="EMBL/GenBank/DDBJ databases">
        <authorList>
            <person name="Okamura Y."/>
        </authorList>
    </citation>
    <scope>NUCLEOTIDE SEQUENCE</scope>
</reference>
<dbReference type="GO" id="GO:0003964">
    <property type="term" value="F:RNA-directed DNA polymerase activity"/>
    <property type="evidence" value="ECO:0007669"/>
    <property type="project" value="UniProtKB-EC"/>
</dbReference>
<dbReference type="InterPro" id="IPR050951">
    <property type="entry name" value="Retrovirus_Pol_polyprotein"/>
</dbReference>
<name>A0A9P0XFC2_PIEBR</name>
<evidence type="ECO:0000256" key="1">
    <source>
        <dbReference type="ARBA" id="ARBA00012493"/>
    </source>
</evidence>
<dbReference type="Gene3D" id="3.30.420.10">
    <property type="entry name" value="Ribonuclease H-like superfamily/Ribonuclease H"/>
    <property type="match status" value="1"/>
</dbReference>
<organism evidence="3 4">
    <name type="scientific">Pieris brassicae</name>
    <name type="common">White butterfly</name>
    <name type="synonym">Large white butterfly</name>
    <dbReference type="NCBI Taxonomy" id="7116"/>
    <lineage>
        <taxon>Eukaryota</taxon>
        <taxon>Metazoa</taxon>
        <taxon>Ecdysozoa</taxon>
        <taxon>Arthropoda</taxon>
        <taxon>Hexapoda</taxon>
        <taxon>Insecta</taxon>
        <taxon>Pterygota</taxon>
        <taxon>Neoptera</taxon>
        <taxon>Endopterygota</taxon>
        <taxon>Lepidoptera</taxon>
        <taxon>Glossata</taxon>
        <taxon>Ditrysia</taxon>
        <taxon>Papilionoidea</taxon>
        <taxon>Pieridae</taxon>
        <taxon>Pierinae</taxon>
        <taxon>Pieris</taxon>
    </lineage>
</organism>
<dbReference type="PROSITE" id="PS50994">
    <property type="entry name" value="INTEGRASE"/>
    <property type="match status" value="1"/>
</dbReference>
<dbReference type="InterPro" id="IPR041588">
    <property type="entry name" value="Integrase_H2C2"/>
</dbReference>
<evidence type="ECO:0000259" key="2">
    <source>
        <dbReference type="PROSITE" id="PS50994"/>
    </source>
</evidence>
<dbReference type="Pfam" id="PF17921">
    <property type="entry name" value="Integrase_H2C2"/>
    <property type="match status" value="1"/>
</dbReference>
<sequence>MINVPTAIDYEELADSQVCDAELAKLLSEKNDNISLKKILIPNSKKMIYCEVSTSVCRPYISENFRNMVFKNVHDTSHPGIRATRKLVSQRFFWPGLNRDVGQWARKCIQCQRSKISRHTVSELQKFPEANRLSHVHIDIVGPLPTTEHGYRYLITMIDRFTRWPEAIPVKEITADIVGKVFYDTWIARFGVPDRLTSDQGRQFESNLFSELLKVLGVKKIVVALTDRRPTG</sequence>
<dbReference type="AlphaFoldDB" id="A0A9P0XFC2"/>
<keyword evidence="4" id="KW-1185">Reference proteome</keyword>
<dbReference type="PANTHER" id="PTHR37984">
    <property type="entry name" value="PROTEIN CBG26694"/>
    <property type="match status" value="1"/>
</dbReference>
<feature type="domain" description="Integrase catalytic" evidence="2">
    <location>
        <begin position="124"/>
        <end position="232"/>
    </location>
</feature>
<gene>
    <name evidence="3" type="ORF">PIBRA_LOCUS10384</name>
</gene>
<protein>
    <recommendedName>
        <fullName evidence="1">RNA-directed DNA polymerase</fullName>
        <ecNumber evidence="1">2.7.7.49</ecNumber>
    </recommendedName>
</protein>
<dbReference type="Gene3D" id="1.10.340.70">
    <property type="match status" value="1"/>
</dbReference>
<dbReference type="Pfam" id="PF00665">
    <property type="entry name" value="rve"/>
    <property type="match status" value="1"/>
</dbReference>
<dbReference type="InterPro" id="IPR001584">
    <property type="entry name" value="Integrase_cat-core"/>
</dbReference>
<accession>A0A9P0XFC2</accession>
<evidence type="ECO:0000313" key="4">
    <source>
        <dbReference type="Proteomes" id="UP001152562"/>
    </source>
</evidence>
<comment type="caution">
    <text evidence="3">The sequence shown here is derived from an EMBL/GenBank/DDBJ whole genome shotgun (WGS) entry which is preliminary data.</text>
</comment>
<dbReference type="EMBL" id="CALOZG010000040">
    <property type="protein sequence ID" value="CAH4034173.1"/>
    <property type="molecule type" value="Genomic_DNA"/>
</dbReference>